<evidence type="ECO:0000313" key="2">
    <source>
        <dbReference type="EMBL" id="KLO09884.1"/>
    </source>
</evidence>
<sequence length="88" mass="9580">MHSRKWQNLIDVFSHLDSYSATWLPSFAAAASCSYLASWLSVLTAFACPSCSAPPPLPSFLLLIIIISPVLRSLCNAPFMKNHAISPS</sequence>
<gene>
    <name evidence="2" type="ORF">SCHPADRAFT_907397</name>
</gene>
<keyword evidence="1" id="KW-0472">Membrane</keyword>
<keyword evidence="3" id="KW-1185">Reference proteome</keyword>
<feature type="transmembrane region" description="Helical" evidence="1">
    <location>
        <begin position="21"/>
        <end position="40"/>
    </location>
</feature>
<keyword evidence="1" id="KW-0812">Transmembrane</keyword>
<keyword evidence="1" id="KW-1133">Transmembrane helix</keyword>
<evidence type="ECO:0000256" key="1">
    <source>
        <dbReference type="SAM" id="Phobius"/>
    </source>
</evidence>
<reference evidence="2 3" key="1">
    <citation type="submission" date="2015-04" db="EMBL/GenBank/DDBJ databases">
        <title>Complete genome sequence of Schizopora paradoxa KUC8140, a cosmopolitan wood degrader in East Asia.</title>
        <authorList>
            <consortium name="DOE Joint Genome Institute"/>
            <person name="Min B."/>
            <person name="Park H."/>
            <person name="Jang Y."/>
            <person name="Kim J.-J."/>
            <person name="Kim K.H."/>
            <person name="Pangilinan J."/>
            <person name="Lipzen A."/>
            <person name="Riley R."/>
            <person name="Grigoriev I.V."/>
            <person name="Spatafora J.W."/>
            <person name="Choi I.-G."/>
        </authorList>
    </citation>
    <scope>NUCLEOTIDE SEQUENCE [LARGE SCALE GENOMIC DNA]</scope>
    <source>
        <strain evidence="2 3">KUC8140</strain>
    </source>
</reference>
<dbReference type="PROSITE" id="PS51257">
    <property type="entry name" value="PROKAR_LIPOPROTEIN"/>
    <property type="match status" value="1"/>
</dbReference>
<dbReference type="AlphaFoldDB" id="A0A0H2RDK2"/>
<protein>
    <submittedName>
        <fullName evidence="2">Uncharacterized protein</fullName>
    </submittedName>
</protein>
<dbReference type="InParanoid" id="A0A0H2RDK2"/>
<accession>A0A0H2RDK2</accession>
<feature type="transmembrane region" description="Helical" evidence="1">
    <location>
        <begin position="60"/>
        <end position="79"/>
    </location>
</feature>
<proteinExistence type="predicted"/>
<organism evidence="2 3">
    <name type="scientific">Schizopora paradoxa</name>
    <dbReference type="NCBI Taxonomy" id="27342"/>
    <lineage>
        <taxon>Eukaryota</taxon>
        <taxon>Fungi</taxon>
        <taxon>Dikarya</taxon>
        <taxon>Basidiomycota</taxon>
        <taxon>Agaricomycotina</taxon>
        <taxon>Agaricomycetes</taxon>
        <taxon>Hymenochaetales</taxon>
        <taxon>Schizoporaceae</taxon>
        <taxon>Schizopora</taxon>
    </lineage>
</organism>
<evidence type="ECO:0000313" key="3">
    <source>
        <dbReference type="Proteomes" id="UP000053477"/>
    </source>
</evidence>
<dbReference type="EMBL" id="KQ086042">
    <property type="protein sequence ID" value="KLO09884.1"/>
    <property type="molecule type" value="Genomic_DNA"/>
</dbReference>
<name>A0A0H2RDK2_9AGAM</name>
<dbReference type="Proteomes" id="UP000053477">
    <property type="component" value="Unassembled WGS sequence"/>
</dbReference>